<reference evidence="5" key="1">
    <citation type="submission" date="2015-12" db="EMBL/GenBank/DDBJ databases">
        <title>Complete genome sequence of Lutibacter profundus strain LP1.</title>
        <authorList>
            <person name="Wissuwa J."/>
            <person name="Le Moine Bauer S."/>
            <person name="Stokke R."/>
            <person name="Dahle H."/>
            <person name="Steen I.H."/>
        </authorList>
    </citation>
    <scope>NUCLEOTIDE SEQUENCE [LARGE SCALE GENOMIC DNA]</scope>
    <source>
        <strain evidence="5">LP1</strain>
    </source>
</reference>
<dbReference type="InterPro" id="IPR014756">
    <property type="entry name" value="Ig_E-set"/>
</dbReference>
<keyword evidence="4" id="KW-0456">Lyase</keyword>
<accession>A0A109RP54</accession>
<dbReference type="GO" id="GO:0016798">
    <property type="term" value="F:hydrolase activity, acting on glycosyl bonds"/>
    <property type="evidence" value="ECO:0007669"/>
    <property type="project" value="UniProtKB-KW"/>
</dbReference>
<dbReference type="SUPFAM" id="SSF51445">
    <property type="entry name" value="(Trans)glycosidases"/>
    <property type="match status" value="1"/>
</dbReference>
<dbReference type="PANTHER" id="PTHR10357">
    <property type="entry name" value="ALPHA-AMYLASE FAMILY MEMBER"/>
    <property type="match status" value="1"/>
</dbReference>
<dbReference type="Gene3D" id="2.60.40.10">
    <property type="entry name" value="Immunoglobulins"/>
    <property type="match status" value="1"/>
</dbReference>
<dbReference type="SMART" id="SM00642">
    <property type="entry name" value="Aamy"/>
    <property type="match status" value="1"/>
</dbReference>
<keyword evidence="1" id="KW-0378">Hydrolase</keyword>
<keyword evidence="2" id="KW-0326">Glycosidase</keyword>
<protein>
    <submittedName>
        <fullName evidence="4">Alpha-amlyase</fullName>
    </submittedName>
</protein>
<evidence type="ECO:0000313" key="5">
    <source>
        <dbReference type="Proteomes" id="UP000059672"/>
    </source>
</evidence>
<sequence length="617" mass="71328">MKKISLFLALIIINFSIKAQKIKKIEPPFWWADMNYNQLELLIYGDNIASFTPSVENEDILITGVKKTENNRYLFLDLDVSKAQVGTFKINFTKKGKKNNFSVNYELKQRSSNSKFRTGFDSSDVVYLLMPDRFANGDVTNDSSSEVIEKGNRSLKGGRHGGDIQGIINHLDYIKQLGATAIWSTPLLEDNQSTYSYHGYAISNPYKIDPRYGTNKLYKNLAEKAHEKGLKLIMDYVTNHWGSANWIIKDLPTRDWIHQFPNFQRSNYRMTTQYDPYASKIDTKLCMNGWFDTTMPDLNQNNPLVLNYLIQNAIWWIEYANLDGLRVDTYSYNDKEGISKWTKAIMDEYPNFNIVGEVWMHNQAAISYWQKDSKIGAIESYNSYLPSVMDFTLHDALTAMFNEDNASWNDGMIKAYNNFANDYLYSNSNNLLVFVDNHDTQRINEIFNGDIHKYKLALTLISTVRGIPQLYYGSEIGMRGNKNNGDGDIRKDFPGGWENDSNNAFINSGRTKKQQEYFNFTSKLLNWRKNSKVIQTGKTTHYIPENNVYIYFRYNEKKSVMVVINNNPKEQIIPLKRFAENLKKYTSGIDILTNTKFDLTQKEISVQGKTALVIELN</sequence>
<dbReference type="GO" id="GO:0005975">
    <property type="term" value="P:carbohydrate metabolic process"/>
    <property type="evidence" value="ECO:0007669"/>
    <property type="project" value="InterPro"/>
</dbReference>
<reference evidence="4 5" key="2">
    <citation type="journal article" date="2016" name="Int. J. Syst. Evol. Microbiol.">
        <title>Lutibacter profundi sp. nov., isolated from a deep-sea hydrothermal system on the Arctic Mid-Ocean Ridge and emended description of the genus Lutibacter.</title>
        <authorList>
            <person name="Le Moine Bauer S."/>
            <person name="Roalkvam I."/>
            <person name="Steen I.H."/>
            <person name="Dahle H."/>
        </authorList>
    </citation>
    <scope>NUCLEOTIDE SEQUENCE [LARGE SCALE GENOMIC DNA]</scope>
    <source>
        <strain evidence="4 5">LP1</strain>
    </source>
</reference>
<dbReference type="Proteomes" id="UP000059672">
    <property type="component" value="Chromosome"/>
</dbReference>
<feature type="domain" description="Glycosyl hydrolase family 13 catalytic" evidence="3">
    <location>
        <begin position="128"/>
        <end position="528"/>
    </location>
</feature>
<dbReference type="Gene3D" id="2.60.40.1180">
    <property type="entry name" value="Golgi alpha-mannosidase II"/>
    <property type="match status" value="1"/>
</dbReference>
<dbReference type="SUPFAM" id="SSF51011">
    <property type="entry name" value="Glycosyl hydrolase domain"/>
    <property type="match status" value="1"/>
</dbReference>
<dbReference type="InterPro" id="IPR013783">
    <property type="entry name" value="Ig-like_fold"/>
</dbReference>
<dbReference type="PATRIC" id="fig|1622118.3.peg.2507"/>
<dbReference type="OrthoDB" id="9805159at2"/>
<evidence type="ECO:0000256" key="1">
    <source>
        <dbReference type="ARBA" id="ARBA00022801"/>
    </source>
</evidence>
<dbReference type="PANTHER" id="PTHR10357:SF210">
    <property type="entry name" value="MALTODEXTRIN GLUCOSIDASE"/>
    <property type="match status" value="1"/>
</dbReference>
<dbReference type="Pfam" id="PF00128">
    <property type="entry name" value="Alpha-amylase"/>
    <property type="match status" value="1"/>
</dbReference>
<evidence type="ECO:0000313" key="4">
    <source>
        <dbReference type="EMBL" id="AMC11980.1"/>
    </source>
</evidence>
<dbReference type="STRING" id="1622118.Lupro_12220"/>
<dbReference type="SUPFAM" id="SSF81296">
    <property type="entry name" value="E set domains"/>
    <property type="match status" value="1"/>
</dbReference>
<evidence type="ECO:0000259" key="3">
    <source>
        <dbReference type="SMART" id="SM00642"/>
    </source>
</evidence>
<name>A0A109RP54_9FLAO</name>
<evidence type="ECO:0000256" key="2">
    <source>
        <dbReference type="ARBA" id="ARBA00023295"/>
    </source>
</evidence>
<dbReference type="Pfam" id="PF09087">
    <property type="entry name" value="Cyc-maltodext_N"/>
    <property type="match status" value="1"/>
</dbReference>
<dbReference type="Gene3D" id="3.20.20.80">
    <property type="entry name" value="Glycosidases"/>
    <property type="match status" value="1"/>
</dbReference>
<dbReference type="InterPro" id="IPR017853">
    <property type="entry name" value="GH"/>
</dbReference>
<dbReference type="RefSeq" id="WP_068210812.1">
    <property type="nucleotide sequence ID" value="NZ_CP013355.1"/>
</dbReference>
<dbReference type="InterPro" id="IPR006047">
    <property type="entry name" value="GH13_cat_dom"/>
</dbReference>
<dbReference type="KEGG" id="lut:Lupro_12220"/>
<proteinExistence type="predicted"/>
<gene>
    <name evidence="4" type="ORF">Lupro_12220</name>
</gene>
<dbReference type="CDD" id="cd11340">
    <property type="entry name" value="AmyAc_bac_CMD_like_3"/>
    <property type="match status" value="1"/>
</dbReference>
<dbReference type="InterPro" id="IPR015171">
    <property type="entry name" value="Cyc-maltodext_N"/>
</dbReference>
<dbReference type="EMBL" id="CP013355">
    <property type="protein sequence ID" value="AMC11980.1"/>
    <property type="molecule type" value="Genomic_DNA"/>
</dbReference>
<dbReference type="Pfam" id="PF10438">
    <property type="entry name" value="Cyc-maltodext_C"/>
    <property type="match status" value="1"/>
</dbReference>
<organism evidence="4 5">
    <name type="scientific">Lutibacter profundi</name>
    <dbReference type="NCBI Taxonomy" id="1622118"/>
    <lineage>
        <taxon>Bacteria</taxon>
        <taxon>Pseudomonadati</taxon>
        <taxon>Bacteroidota</taxon>
        <taxon>Flavobacteriia</taxon>
        <taxon>Flavobacteriales</taxon>
        <taxon>Flavobacteriaceae</taxon>
        <taxon>Lutibacter</taxon>
    </lineage>
</organism>
<dbReference type="InterPro" id="IPR019492">
    <property type="entry name" value="Cyclo-malto-dextrinase_C"/>
</dbReference>
<dbReference type="AlphaFoldDB" id="A0A109RP54"/>
<dbReference type="InterPro" id="IPR013780">
    <property type="entry name" value="Glyco_hydro_b"/>
</dbReference>
<keyword evidence="5" id="KW-1185">Reference proteome</keyword>
<dbReference type="GO" id="GO:0016829">
    <property type="term" value="F:lyase activity"/>
    <property type="evidence" value="ECO:0007669"/>
    <property type="project" value="UniProtKB-KW"/>
</dbReference>